<dbReference type="PROSITE" id="PS50200">
    <property type="entry name" value="RA"/>
    <property type="match status" value="1"/>
</dbReference>
<dbReference type="EMBL" id="CAJVPJ010000484">
    <property type="protein sequence ID" value="CAG8529666.1"/>
    <property type="molecule type" value="Genomic_DNA"/>
</dbReference>
<dbReference type="PROSITE" id="PS50002">
    <property type="entry name" value="SH3"/>
    <property type="match status" value="1"/>
</dbReference>
<feature type="region of interest" description="Disordered" evidence="4">
    <location>
        <begin position="649"/>
        <end position="671"/>
    </location>
</feature>
<organism evidence="7 8">
    <name type="scientific">Paraglomus occultum</name>
    <dbReference type="NCBI Taxonomy" id="144539"/>
    <lineage>
        <taxon>Eukaryota</taxon>
        <taxon>Fungi</taxon>
        <taxon>Fungi incertae sedis</taxon>
        <taxon>Mucoromycota</taxon>
        <taxon>Glomeromycotina</taxon>
        <taxon>Glomeromycetes</taxon>
        <taxon>Paraglomerales</taxon>
        <taxon>Paraglomeraceae</taxon>
        <taxon>Paraglomus</taxon>
    </lineage>
</organism>
<feature type="compositionally biased region" description="Polar residues" evidence="4">
    <location>
        <begin position="1054"/>
        <end position="1076"/>
    </location>
</feature>
<feature type="compositionally biased region" description="Basic and acidic residues" evidence="4">
    <location>
        <begin position="653"/>
        <end position="671"/>
    </location>
</feature>
<dbReference type="InterPro" id="IPR029071">
    <property type="entry name" value="Ubiquitin-like_domsf"/>
</dbReference>
<dbReference type="Gene3D" id="3.10.20.90">
    <property type="entry name" value="Phosphatidylinositol 3-kinase Catalytic Subunit, Chain A, domain 1"/>
    <property type="match status" value="1"/>
</dbReference>
<dbReference type="InterPro" id="IPR001452">
    <property type="entry name" value="SH3_domain"/>
</dbReference>
<accession>A0A9N9FFB9</accession>
<feature type="region of interest" description="Disordered" evidence="4">
    <location>
        <begin position="971"/>
        <end position="1084"/>
    </location>
</feature>
<name>A0A9N9FFB9_9GLOM</name>
<evidence type="ECO:0000256" key="3">
    <source>
        <dbReference type="SAM" id="Coils"/>
    </source>
</evidence>
<feature type="compositionally biased region" description="Polar residues" evidence="4">
    <location>
        <begin position="971"/>
        <end position="982"/>
    </location>
</feature>
<comment type="caution">
    <text evidence="7">The sequence shown here is derived from an EMBL/GenBank/DDBJ whole genome shotgun (WGS) entry which is preliminary data.</text>
</comment>
<dbReference type="PANTHER" id="PTHR47775:SF1">
    <property type="entry name" value="BUD SITE SELECTION PROTEIN 14"/>
    <property type="match status" value="1"/>
</dbReference>
<keyword evidence="1 2" id="KW-0728">SH3 domain</keyword>
<gene>
    <name evidence="7" type="ORF">POCULU_LOCUS3996</name>
</gene>
<evidence type="ECO:0000259" key="5">
    <source>
        <dbReference type="PROSITE" id="PS50002"/>
    </source>
</evidence>
<evidence type="ECO:0000256" key="2">
    <source>
        <dbReference type="PROSITE-ProRule" id="PRU00192"/>
    </source>
</evidence>
<keyword evidence="8" id="KW-1185">Reference proteome</keyword>
<evidence type="ECO:0000259" key="6">
    <source>
        <dbReference type="PROSITE" id="PS50200"/>
    </source>
</evidence>
<evidence type="ECO:0000256" key="1">
    <source>
        <dbReference type="ARBA" id="ARBA00022443"/>
    </source>
</evidence>
<dbReference type="GO" id="GO:0008104">
    <property type="term" value="P:intracellular protein localization"/>
    <property type="evidence" value="ECO:0007669"/>
    <property type="project" value="TreeGrafter"/>
</dbReference>
<feature type="compositionally biased region" description="Polar residues" evidence="4">
    <location>
        <begin position="403"/>
        <end position="413"/>
    </location>
</feature>
<dbReference type="GO" id="GO:0015630">
    <property type="term" value="C:microtubule cytoskeleton"/>
    <property type="evidence" value="ECO:0007669"/>
    <property type="project" value="TreeGrafter"/>
</dbReference>
<evidence type="ECO:0000313" key="7">
    <source>
        <dbReference type="EMBL" id="CAG8529666.1"/>
    </source>
</evidence>
<dbReference type="OrthoDB" id="196165at2759"/>
<feature type="region of interest" description="Disordered" evidence="4">
    <location>
        <begin position="389"/>
        <end position="431"/>
    </location>
</feature>
<dbReference type="AlphaFoldDB" id="A0A9N9FFB9"/>
<protein>
    <submittedName>
        <fullName evidence="7">5790_t:CDS:1</fullName>
    </submittedName>
</protein>
<dbReference type="Pfam" id="PF00018">
    <property type="entry name" value="SH3_1"/>
    <property type="match status" value="1"/>
</dbReference>
<feature type="region of interest" description="Disordered" evidence="4">
    <location>
        <begin position="882"/>
        <end position="903"/>
    </location>
</feature>
<dbReference type="Gene3D" id="2.30.30.40">
    <property type="entry name" value="SH3 Domains"/>
    <property type="match status" value="1"/>
</dbReference>
<dbReference type="SUPFAM" id="SSF54236">
    <property type="entry name" value="Ubiquitin-like"/>
    <property type="match status" value="1"/>
</dbReference>
<feature type="compositionally biased region" description="Polar residues" evidence="4">
    <location>
        <begin position="1003"/>
        <end position="1026"/>
    </location>
</feature>
<dbReference type="InterPro" id="IPR000159">
    <property type="entry name" value="RA_dom"/>
</dbReference>
<feature type="compositionally biased region" description="Acidic residues" evidence="4">
    <location>
        <begin position="42"/>
        <end position="58"/>
    </location>
</feature>
<dbReference type="GO" id="GO:0030950">
    <property type="term" value="P:establishment or maintenance of actin cytoskeleton polarity"/>
    <property type="evidence" value="ECO:0007669"/>
    <property type="project" value="TreeGrafter"/>
</dbReference>
<evidence type="ECO:0000313" key="8">
    <source>
        <dbReference type="Proteomes" id="UP000789572"/>
    </source>
</evidence>
<dbReference type="InterPro" id="IPR053039">
    <property type="entry name" value="Polarity_Bud-Selection_Reg"/>
</dbReference>
<feature type="domain" description="Ras-associating" evidence="6">
    <location>
        <begin position="484"/>
        <end position="612"/>
    </location>
</feature>
<dbReference type="Pfam" id="PF00788">
    <property type="entry name" value="RA"/>
    <property type="match status" value="1"/>
</dbReference>
<dbReference type="CDD" id="cd17043">
    <property type="entry name" value="RA"/>
    <property type="match status" value="1"/>
</dbReference>
<proteinExistence type="predicted"/>
<feature type="region of interest" description="Disordered" evidence="4">
    <location>
        <begin position="780"/>
        <end position="802"/>
    </location>
</feature>
<dbReference type="PANTHER" id="PTHR47775">
    <property type="entry name" value="BUD SITE SELECTION PROTEIN 14"/>
    <property type="match status" value="1"/>
</dbReference>
<reference evidence="7" key="1">
    <citation type="submission" date="2021-06" db="EMBL/GenBank/DDBJ databases">
        <authorList>
            <person name="Kallberg Y."/>
            <person name="Tangrot J."/>
            <person name="Rosling A."/>
        </authorList>
    </citation>
    <scope>NUCLEOTIDE SEQUENCE</scope>
    <source>
        <strain evidence="7">IA702</strain>
    </source>
</reference>
<feature type="compositionally biased region" description="Basic and acidic residues" evidence="4">
    <location>
        <begin position="18"/>
        <end position="38"/>
    </location>
</feature>
<evidence type="ECO:0000256" key="4">
    <source>
        <dbReference type="SAM" id="MobiDB-lite"/>
    </source>
</evidence>
<sequence length="1176" mass="132436">MPRDPKLSIDIAAAARGQRRDTSRRDTQNSQTAEKEGANLEGETDVEPEDINDDEDELSSVPSIPDENIDFDFVYALHTFGATVEGQASVVRGEPLTLLDDSNSYWWLVKVLKSEEVGYIPAENVEMPQERLARLNKHRNVNLSSSQHHDTLPAVIPKAKPVAKARLNVSFGNTEDNVGPEQMVNVNFEREDQLIQTNVQWNQPIQMQQGTAQESQLQQENMQWGDQQQLLQGPMQPNIQWAEDQQRLQRETLDNNAAFQRTDDANRQIIQGQYVTNANNYSGYSNNNYRSPDNAPNQEIIDVVEQPSGETIKMTLTPSLGSDYIDFSDEENDTRKEVDKTNKFFFDEETRVKVPIEEYMKDLPPEDTKKAGKGKREKKEGIFTKLFSKKKQKVKKEEDQQKLVSSATSSVQVQGLPRADSRQGARLQPPSMQMQDQFQPSSQLQQYMAPKMQPQNVRNTPDPIKSISQVASDGASAPTSPLLHVLTVHPGNNIQTNVSYKTILLSRSTTVTELIKQSLTRFKLDNPVNWEDYFITVKEFDGEEIHLMPHDHPLEIFQTLVSASTMPLPQVNRESISSISSELSNDAVIRNLRLSEFLERNTVRFYLNRKNKRGSRSSGERRIRVHVLIYHDDLPSYLKKSSVPRVSMSVPKHLADKAARRRSPGEEGKPREKVLIFNGRVTVAEVITKALDKFGITDGIFDDGSHIADGDTRPRYNLMVFADGEERVLQTKTKIIDACPNQPDFRPQSVDSVDSNLSLTSDYRFEEPIFVLRMSNSDDYQRHAMPDSKSGPEPGKSEETLSRKQLIEQQREYSRAKQRSILAAHKNDAQGVDIVTSAGAIRSSRIFGQKVRYSFIPQQGGEEIDISDIIENIWGGEMDEQDNAESDEEIIQRNSESRDNTDEYIAPLSIQKRDVPNNRRASTRKSLTAETDILMETVDQAQGDNNRMSQSLEEKIERVLLTVAAGQYNNKIPESPTALSRQLSDRPKATAVQEHTRFRRLSQPHNGRSNSQTSLPPISTNINASVPTGMGSPKSKQSQGSSYSRSYKSNASRTRSGSVASTSSLNSAVSPTQSNMPGGPSSPGIASIAESDWVLSDDFGLQELLVLVRSSVNFVEMKERRRSGWKLQDDPEKFLEDINPNEFIDDIKTLYLSAESELDGLEKELDMLMDNALRVI</sequence>
<dbReference type="GO" id="GO:0007165">
    <property type="term" value="P:signal transduction"/>
    <property type="evidence" value="ECO:0007669"/>
    <property type="project" value="InterPro"/>
</dbReference>
<feature type="region of interest" description="Disordered" evidence="4">
    <location>
        <begin position="1"/>
        <end position="62"/>
    </location>
</feature>
<feature type="coiled-coil region" evidence="3">
    <location>
        <begin position="1144"/>
        <end position="1171"/>
    </location>
</feature>
<feature type="domain" description="SH3" evidence="5">
    <location>
        <begin position="69"/>
        <end position="130"/>
    </location>
</feature>
<dbReference type="GO" id="GO:0051286">
    <property type="term" value="C:cell tip"/>
    <property type="evidence" value="ECO:0007669"/>
    <property type="project" value="TreeGrafter"/>
</dbReference>
<dbReference type="SUPFAM" id="SSF50044">
    <property type="entry name" value="SH3-domain"/>
    <property type="match status" value="1"/>
</dbReference>
<dbReference type="SMART" id="SM00326">
    <property type="entry name" value="SH3"/>
    <property type="match status" value="1"/>
</dbReference>
<dbReference type="InterPro" id="IPR036028">
    <property type="entry name" value="SH3-like_dom_sf"/>
</dbReference>
<keyword evidence="3" id="KW-0175">Coiled coil</keyword>
<feature type="compositionally biased region" description="Low complexity" evidence="4">
    <location>
        <begin position="1031"/>
        <end position="1053"/>
    </location>
</feature>
<dbReference type="Proteomes" id="UP000789572">
    <property type="component" value="Unassembled WGS sequence"/>
</dbReference>